<dbReference type="Proteomes" id="UP001141806">
    <property type="component" value="Unassembled WGS sequence"/>
</dbReference>
<dbReference type="AlphaFoldDB" id="A0A9Q0KUB8"/>
<evidence type="ECO:0000313" key="3">
    <source>
        <dbReference type="Proteomes" id="UP001141806"/>
    </source>
</evidence>
<dbReference type="EMBL" id="JAMYWD010000003">
    <property type="protein sequence ID" value="KAJ4976998.1"/>
    <property type="molecule type" value="Genomic_DNA"/>
</dbReference>
<keyword evidence="3" id="KW-1185">Reference proteome</keyword>
<sequence>MEDIGGGGSGRECGSFQGACWPPMADALTESTNTVLSGRNGDNTTPEYTTELSVPLQPLSLPDAMVLIVGLFLLTTVQVMNFLTTLIIKMLKERGDSVVEIDSASPLEPSDENGHHSPSQFSMAELEVVNKKTSKEPGKDFQVLMSWRFFVQVNT</sequence>
<organism evidence="2 3">
    <name type="scientific">Protea cynaroides</name>
    <dbReference type="NCBI Taxonomy" id="273540"/>
    <lineage>
        <taxon>Eukaryota</taxon>
        <taxon>Viridiplantae</taxon>
        <taxon>Streptophyta</taxon>
        <taxon>Embryophyta</taxon>
        <taxon>Tracheophyta</taxon>
        <taxon>Spermatophyta</taxon>
        <taxon>Magnoliopsida</taxon>
        <taxon>Proteales</taxon>
        <taxon>Proteaceae</taxon>
        <taxon>Protea</taxon>
    </lineage>
</organism>
<comment type="caution">
    <text evidence="2">The sequence shown here is derived from an EMBL/GenBank/DDBJ whole genome shotgun (WGS) entry which is preliminary data.</text>
</comment>
<dbReference type="OrthoDB" id="185175at2759"/>
<evidence type="ECO:0000256" key="1">
    <source>
        <dbReference type="SAM" id="Phobius"/>
    </source>
</evidence>
<keyword evidence="1" id="KW-1133">Transmembrane helix</keyword>
<reference evidence="2" key="1">
    <citation type="journal article" date="2023" name="Plant J.">
        <title>The genome of the king protea, Protea cynaroides.</title>
        <authorList>
            <person name="Chang J."/>
            <person name="Duong T.A."/>
            <person name="Schoeman C."/>
            <person name="Ma X."/>
            <person name="Roodt D."/>
            <person name="Barker N."/>
            <person name="Li Z."/>
            <person name="Van de Peer Y."/>
            <person name="Mizrachi E."/>
        </authorList>
    </citation>
    <scope>NUCLEOTIDE SEQUENCE</scope>
    <source>
        <tissue evidence="2">Young leaves</tissue>
    </source>
</reference>
<protein>
    <submittedName>
        <fullName evidence="2">Uncharacterized protein</fullName>
    </submittedName>
</protein>
<gene>
    <name evidence="2" type="ORF">NE237_002104</name>
</gene>
<proteinExistence type="predicted"/>
<feature type="transmembrane region" description="Helical" evidence="1">
    <location>
        <begin position="64"/>
        <end position="88"/>
    </location>
</feature>
<accession>A0A9Q0KUB8</accession>
<evidence type="ECO:0000313" key="2">
    <source>
        <dbReference type="EMBL" id="KAJ4976998.1"/>
    </source>
</evidence>
<name>A0A9Q0KUB8_9MAGN</name>
<keyword evidence="1" id="KW-0472">Membrane</keyword>
<keyword evidence="1" id="KW-0812">Transmembrane</keyword>